<sequence>MKNLPIVGENPSDICIFASKVKNAVETIKALKKSQYLSSPETLRVIVDKMPTSMKFGWFAYHRSRRDEEIQELLLVEAFLETEADMCGDFAPPEASSEQRRGIRNSVHLVQEASKEKYKKSCPFCEEEHFALECKKFKEANLNGKWDMTKKAKICFKCLRFKHSRINCKAPVCKLCKRWYHTVLHSDKPPAPIEKEAKNISSTSEEKVASIHNAKGEEKAYLKMIPVNLYGPKGQVRVLALLDEGSTVTLLDASIAEKIGVEGKQQKLTIEPSARKC</sequence>
<evidence type="ECO:0000313" key="2">
    <source>
        <dbReference type="Proteomes" id="UP000691718"/>
    </source>
</evidence>
<proteinExistence type="predicted"/>
<dbReference type="AlphaFoldDB" id="A0A8S3WV80"/>
<organism evidence="1 2">
    <name type="scientific">Parnassius apollo</name>
    <name type="common">Apollo butterfly</name>
    <name type="synonym">Papilio apollo</name>
    <dbReference type="NCBI Taxonomy" id="110799"/>
    <lineage>
        <taxon>Eukaryota</taxon>
        <taxon>Metazoa</taxon>
        <taxon>Ecdysozoa</taxon>
        <taxon>Arthropoda</taxon>
        <taxon>Hexapoda</taxon>
        <taxon>Insecta</taxon>
        <taxon>Pterygota</taxon>
        <taxon>Neoptera</taxon>
        <taxon>Endopterygota</taxon>
        <taxon>Lepidoptera</taxon>
        <taxon>Glossata</taxon>
        <taxon>Ditrysia</taxon>
        <taxon>Papilionoidea</taxon>
        <taxon>Papilionidae</taxon>
        <taxon>Parnassiinae</taxon>
        <taxon>Parnassini</taxon>
        <taxon>Parnassius</taxon>
        <taxon>Parnassius</taxon>
    </lineage>
</organism>
<gene>
    <name evidence="1" type="ORF">PAPOLLO_LOCUS10891</name>
</gene>
<evidence type="ECO:0000313" key="1">
    <source>
        <dbReference type="EMBL" id="CAG4984596.1"/>
    </source>
</evidence>
<reference evidence="1" key="1">
    <citation type="submission" date="2021-04" db="EMBL/GenBank/DDBJ databases">
        <authorList>
            <person name="Tunstrom K."/>
        </authorList>
    </citation>
    <scope>NUCLEOTIDE SEQUENCE</scope>
</reference>
<dbReference type="EMBL" id="CAJQZP010000774">
    <property type="protein sequence ID" value="CAG4984596.1"/>
    <property type="molecule type" value="Genomic_DNA"/>
</dbReference>
<keyword evidence="2" id="KW-1185">Reference proteome</keyword>
<name>A0A8S3WV80_PARAO</name>
<dbReference type="Proteomes" id="UP000691718">
    <property type="component" value="Unassembled WGS sequence"/>
</dbReference>
<accession>A0A8S3WV80</accession>
<dbReference type="OrthoDB" id="7483127at2759"/>
<protein>
    <submittedName>
        <fullName evidence="1">(apollo) hypothetical protein</fullName>
    </submittedName>
</protein>
<comment type="caution">
    <text evidence="1">The sequence shown here is derived from an EMBL/GenBank/DDBJ whole genome shotgun (WGS) entry which is preliminary data.</text>
</comment>